<accession>A0A0F9RVC1</accession>
<proteinExistence type="predicted"/>
<dbReference type="EMBL" id="LAZR01000697">
    <property type="protein sequence ID" value="KKN60400.1"/>
    <property type="molecule type" value="Genomic_DNA"/>
</dbReference>
<sequence>MITKTATADLVKVNPIETTTDIYDVVAHAIHKVEELEDIAATLRKDSTLVLAELESVLQFLDPQ</sequence>
<name>A0A0F9RVC1_9ZZZZ</name>
<evidence type="ECO:0000313" key="1">
    <source>
        <dbReference type="EMBL" id="KKN60400.1"/>
    </source>
</evidence>
<reference evidence="1" key="1">
    <citation type="journal article" date="2015" name="Nature">
        <title>Complex archaea that bridge the gap between prokaryotes and eukaryotes.</title>
        <authorList>
            <person name="Spang A."/>
            <person name="Saw J.H."/>
            <person name="Jorgensen S.L."/>
            <person name="Zaremba-Niedzwiedzka K."/>
            <person name="Martijn J."/>
            <person name="Lind A.E."/>
            <person name="van Eijk R."/>
            <person name="Schleper C."/>
            <person name="Guy L."/>
            <person name="Ettema T.J."/>
        </authorList>
    </citation>
    <scope>NUCLEOTIDE SEQUENCE</scope>
</reference>
<organism evidence="1">
    <name type="scientific">marine sediment metagenome</name>
    <dbReference type="NCBI Taxonomy" id="412755"/>
    <lineage>
        <taxon>unclassified sequences</taxon>
        <taxon>metagenomes</taxon>
        <taxon>ecological metagenomes</taxon>
    </lineage>
</organism>
<gene>
    <name evidence="1" type="ORF">LCGC14_0532340</name>
</gene>
<protein>
    <submittedName>
        <fullName evidence="1">Uncharacterized protein</fullName>
    </submittedName>
</protein>
<comment type="caution">
    <text evidence="1">The sequence shown here is derived from an EMBL/GenBank/DDBJ whole genome shotgun (WGS) entry which is preliminary data.</text>
</comment>
<dbReference type="AlphaFoldDB" id="A0A0F9RVC1"/>